<dbReference type="PANTHER" id="PTHR31005">
    <property type="entry name" value="DUF4139 DOMAIN-CONTAINING PROTEIN"/>
    <property type="match status" value="1"/>
</dbReference>
<proteinExistence type="predicted"/>
<name>A0AAV5W5F9_9BILA</name>
<evidence type="ECO:0008006" key="5">
    <source>
        <dbReference type="Google" id="ProtNLM"/>
    </source>
</evidence>
<accession>A0AAV5W5F9</accession>
<dbReference type="NCBIfam" id="TIGR02231">
    <property type="entry name" value="mucoidy inhibitor MuiA family protein"/>
    <property type="match status" value="1"/>
</dbReference>
<evidence type="ECO:0000313" key="3">
    <source>
        <dbReference type="EMBL" id="GMT25317.1"/>
    </source>
</evidence>
<dbReference type="PANTHER" id="PTHR31005:SF8">
    <property type="entry name" value="DUF4139 DOMAIN-CONTAINING PROTEIN"/>
    <property type="match status" value="1"/>
</dbReference>
<keyword evidence="4" id="KW-1185">Reference proteome</keyword>
<gene>
    <name evidence="3" type="ORF">PFISCL1PPCAC_16614</name>
</gene>
<dbReference type="Proteomes" id="UP001432322">
    <property type="component" value="Unassembled WGS sequence"/>
</dbReference>
<comment type="caution">
    <text evidence="3">The sequence shown here is derived from an EMBL/GenBank/DDBJ whole genome shotgun (WGS) entry which is preliminary data.</text>
</comment>
<feature type="non-terminal residue" evidence="3">
    <location>
        <position position="1"/>
    </location>
</feature>
<dbReference type="EMBL" id="BTSY01000004">
    <property type="protein sequence ID" value="GMT25317.1"/>
    <property type="molecule type" value="Genomic_DNA"/>
</dbReference>
<evidence type="ECO:0000313" key="4">
    <source>
        <dbReference type="Proteomes" id="UP001432322"/>
    </source>
</evidence>
<feature type="domain" description="DUF4139" evidence="1">
    <location>
        <begin position="215"/>
        <end position="559"/>
    </location>
</feature>
<feature type="non-terminal residue" evidence="3">
    <location>
        <position position="569"/>
    </location>
</feature>
<evidence type="ECO:0000259" key="1">
    <source>
        <dbReference type="Pfam" id="PF13598"/>
    </source>
</evidence>
<feature type="domain" description="DUF4140" evidence="2">
    <location>
        <begin position="22"/>
        <end position="121"/>
    </location>
</feature>
<reference evidence="3" key="1">
    <citation type="submission" date="2023-10" db="EMBL/GenBank/DDBJ databases">
        <title>Genome assembly of Pristionchus species.</title>
        <authorList>
            <person name="Yoshida K."/>
            <person name="Sommer R.J."/>
        </authorList>
    </citation>
    <scope>NUCLEOTIDE SEQUENCE</scope>
    <source>
        <strain evidence="3">RS5133</strain>
    </source>
</reference>
<dbReference type="Pfam" id="PF13598">
    <property type="entry name" value="DUF4139"/>
    <property type="match status" value="1"/>
</dbReference>
<organism evidence="3 4">
    <name type="scientific">Pristionchus fissidentatus</name>
    <dbReference type="NCBI Taxonomy" id="1538716"/>
    <lineage>
        <taxon>Eukaryota</taxon>
        <taxon>Metazoa</taxon>
        <taxon>Ecdysozoa</taxon>
        <taxon>Nematoda</taxon>
        <taxon>Chromadorea</taxon>
        <taxon>Rhabditida</taxon>
        <taxon>Rhabditina</taxon>
        <taxon>Diplogasteromorpha</taxon>
        <taxon>Diplogasteroidea</taxon>
        <taxon>Neodiplogasteridae</taxon>
        <taxon>Pristionchus</taxon>
    </lineage>
</organism>
<dbReference type="InterPro" id="IPR037291">
    <property type="entry name" value="DUF4139"/>
</dbReference>
<dbReference type="InterPro" id="IPR011935">
    <property type="entry name" value="CHP02231"/>
</dbReference>
<dbReference type="Pfam" id="PF13600">
    <property type="entry name" value="DUF4140"/>
    <property type="match status" value="1"/>
</dbReference>
<evidence type="ECO:0000259" key="2">
    <source>
        <dbReference type="Pfam" id="PF13600"/>
    </source>
</evidence>
<protein>
    <recommendedName>
        <fullName evidence="5">DUF4139 domain-containing protein</fullName>
    </recommendedName>
</protein>
<sequence length="569" mass="62873">FRIMSEVTQHTFRVEKDSLKKVTVFNDRAELKREFTVAVVPGLNEVNIEAISQQVNDESVRVTGRGNAVIEEVQVAHRRVVKGSGDSERAAVIRKEKEELEIMRQKVEHEQGSIQRRIGALDTMINQIGTGIAAPKEAKFTADQATLDSVTTFFGFYDQQVTKLRDDYRLASKEIERLSGLIAVKEHELSVIDNGEYSKNIIVLLEATAAGSVTLEVIYQVWGANWTPFYDMRVETKEGKTDMQLSYFANVNQNTSEDWEGAKLTLSTARPCQGGNIPDLGTLDVSFYRPPVPLFNTVSSNSYGGYGAPQMQRVSPLLRNDDAINGISMSSVVYFTVFQIATVNEQVLATEFAITRPCSIPSDGAVHKVTIGIVTLNPQLVHESVPTKNASAFLTASAINTSSLPLLPGHASVYLDGAFVAKTQIKAVSPGERFTSSLGVDPAVKIEYKPAHKFHEQTGMLTKWSSTVTEQKIVVKNTRGDAVLLTIREQIPRSTDDKIKVKVISPEAMEKVSEEHLMNGDHTPKAGVRLLPSNNLEWTVKLEKGASQTLLFKHAVEHPSSEKIEFAER</sequence>
<dbReference type="AlphaFoldDB" id="A0AAV5W5F9"/>
<dbReference type="InterPro" id="IPR025554">
    <property type="entry name" value="DUF4140"/>
</dbReference>